<evidence type="ECO:0000313" key="2">
    <source>
        <dbReference type="Proteomes" id="UP000253551"/>
    </source>
</evidence>
<dbReference type="Proteomes" id="UP000253551">
    <property type="component" value="Unassembled WGS sequence"/>
</dbReference>
<gene>
    <name evidence="1" type="ORF">CU098_005963</name>
</gene>
<keyword evidence="2" id="KW-1185">Reference proteome</keyword>
<dbReference type="AlphaFoldDB" id="A0A367IUS2"/>
<reference evidence="1 2" key="1">
    <citation type="journal article" date="2018" name="G3 (Bethesda)">
        <title>Phylogenetic and Phylogenomic Definition of Rhizopus Species.</title>
        <authorList>
            <person name="Gryganskyi A.P."/>
            <person name="Golan J."/>
            <person name="Dolatabadi S."/>
            <person name="Mondo S."/>
            <person name="Robb S."/>
            <person name="Idnurm A."/>
            <person name="Muszewska A."/>
            <person name="Steczkiewicz K."/>
            <person name="Masonjones S."/>
            <person name="Liao H.L."/>
            <person name="Gajdeczka M.T."/>
            <person name="Anike F."/>
            <person name="Vuek A."/>
            <person name="Anishchenko I.M."/>
            <person name="Voigt K."/>
            <person name="de Hoog G.S."/>
            <person name="Smith M.E."/>
            <person name="Heitman J."/>
            <person name="Vilgalys R."/>
            <person name="Stajich J.E."/>
        </authorList>
    </citation>
    <scope>NUCLEOTIDE SEQUENCE [LARGE SCALE GENOMIC DNA]</scope>
    <source>
        <strain evidence="1 2">LSU 92-RS-03</strain>
    </source>
</reference>
<dbReference type="EMBL" id="PJQM01005609">
    <property type="protein sequence ID" value="RCH81231.1"/>
    <property type="molecule type" value="Genomic_DNA"/>
</dbReference>
<dbReference type="OrthoDB" id="2289113at2759"/>
<accession>A0A367IUS2</accession>
<sequence length="158" mass="17909">MEKAHDDSVSKLARDMVVRNIDRVKMEAYIKDFKNEDAATLCYVLSNLSGIYSADYSTNDVNEATPVINPVKNLFKMYFASTTLTKSVGDGSLFFFFHNSAKRFIELDPSLNTCSKRAEFFVISKNVKHVILPFKSKPNKTKGVNDLIKLCRELKGHD</sequence>
<name>A0A367IUS2_RHIST</name>
<comment type="caution">
    <text evidence="1">The sequence shown here is derived from an EMBL/GenBank/DDBJ whole genome shotgun (WGS) entry which is preliminary data.</text>
</comment>
<proteinExistence type="predicted"/>
<dbReference type="STRING" id="4846.A0A367IUS2"/>
<protein>
    <submittedName>
        <fullName evidence="1">Uncharacterized protein</fullName>
    </submittedName>
</protein>
<organism evidence="1 2">
    <name type="scientific">Rhizopus stolonifer</name>
    <name type="common">Rhizopus nigricans</name>
    <dbReference type="NCBI Taxonomy" id="4846"/>
    <lineage>
        <taxon>Eukaryota</taxon>
        <taxon>Fungi</taxon>
        <taxon>Fungi incertae sedis</taxon>
        <taxon>Mucoromycota</taxon>
        <taxon>Mucoromycotina</taxon>
        <taxon>Mucoromycetes</taxon>
        <taxon>Mucorales</taxon>
        <taxon>Mucorineae</taxon>
        <taxon>Rhizopodaceae</taxon>
        <taxon>Rhizopus</taxon>
    </lineage>
</organism>
<evidence type="ECO:0000313" key="1">
    <source>
        <dbReference type="EMBL" id="RCH81231.1"/>
    </source>
</evidence>